<organism evidence="1 2">
    <name type="scientific">Pseudoxanthomonas wuyuanensis</name>
    <dbReference type="NCBI Taxonomy" id="1073196"/>
    <lineage>
        <taxon>Bacteria</taxon>
        <taxon>Pseudomonadati</taxon>
        <taxon>Pseudomonadota</taxon>
        <taxon>Gammaproteobacteria</taxon>
        <taxon>Lysobacterales</taxon>
        <taxon>Lysobacteraceae</taxon>
        <taxon>Pseudoxanthomonas</taxon>
    </lineage>
</organism>
<dbReference type="EMBL" id="OCND01000003">
    <property type="protein sequence ID" value="SOD53933.1"/>
    <property type="molecule type" value="Genomic_DNA"/>
</dbReference>
<evidence type="ECO:0000313" key="1">
    <source>
        <dbReference type="EMBL" id="SOD53933.1"/>
    </source>
</evidence>
<evidence type="ECO:0008006" key="3">
    <source>
        <dbReference type="Google" id="ProtNLM"/>
    </source>
</evidence>
<sequence>MASEVEAFGVRVHTVLPGSSGETSFRDTALTNLRGIDDEVYDEFMRQTIVRMLKSVGPGTRSKEVAEAVWRAATDAYPRRRGCWAVGRGSR</sequence>
<gene>
    <name evidence="1" type="ORF">SAMN06296416_1039</name>
</gene>
<dbReference type="RefSeq" id="WP_097121347.1">
    <property type="nucleotide sequence ID" value="NZ_OCND01000003.1"/>
</dbReference>
<accession>A0A286D5J5</accession>
<name>A0A286D5J5_9GAMM</name>
<proteinExistence type="predicted"/>
<evidence type="ECO:0000313" key="2">
    <source>
        <dbReference type="Proteomes" id="UP000219374"/>
    </source>
</evidence>
<dbReference type="AlphaFoldDB" id="A0A286D5J5"/>
<protein>
    <recommendedName>
        <fullName evidence="3">Short chain dehydrogenase</fullName>
    </recommendedName>
</protein>
<keyword evidence="2" id="KW-1185">Reference proteome</keyword>
<reference evidence="1 2" key="1">
    <citation type="submission" date="2017-09" db="EMBL/GenBank/DDBJ databases">
        <authorList>
            <person name="Ehlers B."/>
            <person name="Leendertz F.H."/>
        </authorList>
    </citation>
    <scope>NUCLEOTIDE SEQUENCE [LARGE SCALE GENOMIC DNA]</scope>
    <source>
        <strain evidence="1 2">CGMCC 1.10978</strain>
    </source>
</reference>
<dbReference type="Proteomes" id="UP000219374">
    <property type="component" value="Unassembled WGS sequence"/>
</dbReference>